<evidence type="ECO:0000313" key="4">
    <source>
        <dbReference type="Proteomes" id="UP000186104"/>
    </source>
</evidence>
<organism evidence="3 4">
    <name type="scientific">Dietzia timorensis</name>
    <dbReference type="NCBI Taxonomy" id="499555"/>
    <lineage>
        <taxon>Bacteria</taxon>
        <taxon>Bacillati</taxon>
        <taxon>Actinomycetota</taxon>
        <taxon>Actinomycetes</taxon>
        <taxon>Mycobacteriales</taxon>
        <taxon>Dietziaceae</taxon>
        <taxon>Dietzia</taxon>
    </lineage>
</organism>
<name>A0A173LQX1_9ACTN</name>
<dbReference type="InterPro" id="IPR029058">
    <property type="entry name" value="AB_hydrolase_fold"/>
</dbReference>
<feature type="domain" description="AB hydrolase-1" evidence="2">
    <location>
        <begin position="146"/>
        <end position="295"/>
    </location>
</feature>
<dbReference type="KEGG" id="dtm:BJL86_3312"/>
<proteinExistence type="predicted"/>
<dbReference type="STRING" id="499555.BJL86_3312"/>
<feature type="compositionally biased region" description="Low complexity" evidence="1">
    <location>
        <begin position="39"/>
        <end position="67"/>
    </location>
</feature>
<evidence type="ECO:0000259" key="2">
    <source>
        <dbReference type="Pfam" id="PF00561"/>
    </source>
</evidence>
<protein>
    <recommendedName>
        <fullName evidence="2">AB hydrolase-1 domain-containing protein</fullName>
    </recommendedName>
</protein>
<sequence>MSRRSLSRPARIAIALAGSIALGGSIIGNAAAQSVPGASIGSEGSGDSVGSVDQGGSTGSLGSTELSDSVSGSLFSPPEFDPDLEIGEDPTRGPLPVPFNISAGVSAMLAPNTPPPGANDWNCEPSPEHPRPVVLVNPTSTTQALAFQAGAPLLKNAGYCVFTYNYGNIAPVSGSAFQALDDIPSAAQALSDTVDQVLEATGADQVDLVGHSQGGGITPDYYLKLLGGAEKVHTKVGISPSTGTTLSEFAFLRSLIPVIGPLVFGSLGGSAAGLTDQVFDSEVAKQVYPDGTTAAPGVETTAIVTHYDWVVTPYDRQFYAEADNVTNIDLQEGCPEDLSEHISTLYSERAWRYVLNALDPENAQEVPCMPVAPFAPWVR</sequence>
<feature type="region of interest" description="Disordered" evidence="1">
    <location>
        <begin position="35"/>
        <end position="95"/>
    </location>
</feature>
<dbReference type="SUPFAM" id="SSF53474">
    <property type="entry name" value="alpha/beta-Hydrolases"/>
    <property type="match status" value="1"/>
</dbReference>
<evidence type="ECO:0000313" key="3">
    <source>
        <dbReference type="EMBL" id="ANI94071.1"/>
    </source>
</evidence>
<dbReference type="Pfam" id="PF00561">
    <property type="entry name" value="Abhydrolase_1"/>
    <property type="match status" value="1"/>
</dbReference>
<reference evidence="3 4" key="1">
    <citation type="submission" date="2016-06" db="EMBL/GenBank/DDBJ databases">
        <title>Complete genome sequence of a saline-alkali tolerant type strain Dietzia timorensis ID05-A0528T.</title>
        <authorList>
            <person name="Wu X."/>
        </authorList>
    </citation>
    <scope>NUCLEOTIDE SEQUENCE [LARGE SCALE GENOMIC DNA]</scope>
    <source>
        <strain evidence="3 4">ID05-A0528</strain>
    </source>
</reference>
<dbReference type="OrthoDB" id="8871309at2"/>
<dbReference type="Gene3D" id="3.40.50.1820">
    <property type="entry name" value="alpha/beta hydrolase"/>
    <property type="match status" value="1"/>
</dbReference>
<accession>A0A173LQX1</accession>
<dbReference type="InterPro" id="IPR000073">
    <property type="entry name" value="AB_hydrolase_1"/>
</dbReference>
<keyword evidence="4" id="KW-1185">Reference proteome</keyword>
<dbReference type="RefSeq" id="WP_156515161.1">
    <property type="nucleotide sequence ID" value="NZ_CP015961.1"/>
</dbReference>
<dbReference type="EMBL" id="CP015961">
    <property type="protein sequence ID" value="ANI94071.1"/>
    <property type="molecule type" value="Genomic_DNA"/>
</dbReference>
<dbReference type="GO" id="GO:0003824">
    <property type="term" value="F:catalytic activity"/>
    <property type="evidence" value="ECO:0007669"/>
    <property type="project" value="UniProtKB-ARBA"/>
</dbReference>
<dbReference type="Proteomes" id="UP000186104">
    <property type="component" value="Chromosome"/>
</dbReference>
<evidence type="ECO:0000256" key="1">
    <source>
        <dbReference type="SAM" id="MobiDB-lite"/>
    </source>
</evidence>
<dbReference type="AlphaFoldDB" id="A0A173LQX1"/>
<gene>
    <name evidence="3" type="ORF">BJL86_3312</name>
</gene>